<name>A0A0D0BM90_9AGAR</name>
<feature type="compositionally biased region" description="Low complexity" evidence="1">
    <location>
        <begin position="9"/>
        <end position="28"/>
    </location>
</feature>
<evidence type="ECO:0000313" key="3">
    <source>
        <dbReference type="Proteomes" id="UP000053593"/>
    </source>
</evidence>
<dbReference type="HOGENOM" id="CLU_2146142_0_0_1"/>
<sequence>MIGGPKGARTPSSSGSRSQPQPQPTGSAGHEHASSETAAAAAPVSSPCTSSTKSGTNIFCLPASSSSPSTSKQHQPSAKPKGPKAPTNRGPRHSKRNLVPADGATGGGGRSI</sequence>
<dbReference type="Proteomes" id="UP000053593">
    <property type="component" value="Unassembled WGS sequence"/>
</dbReference>
<feature type="compositionally biased region" description="Low complexity" evidence="1">
    <location>
        <begin position="64"/>
        <end position="77"/>
    </location>
</feature>
<dbReference type="EMBL" id="KN834898">
    <property type="protein sequence ID" value="KIK50504.1"/>
    <property type="molecule type" value="Genomic_DNA"/>
</dbReference>
<feature type="compositionally biased region" description="Low complexity" evidence="1">
    <location>
        <begin position="35"/>
        <end position="51"/>
    </location>
</feature>
<gene>
    <name evidence="2" type="ORF">GYMLUDRAFT_252904</name>
</gene>
<dbReference type="AlphaFoldDB" id="A0A0D0BM90"/>
<proteinExistence type="predicted"/>
<feature type="region of interest" description="Disordered" evidence="1">
    <location>
        <begin position="1"/>
        <end position="112"/>
    </location>
</feature>
<evidence type="ECO:0000256" key="1">
    <source>
        <dbReference type="SAM" id="MobiDB-lite"/>
    </source>
</evidence>
<reference evidence="2 3" key="1">
    <citation type="submission" date="2014-04" db="EMBL/GenBank/DDBJ databases">
        <title>Evolutionary Origins and Diversification of the Mycorrhizal Mutualists.</title>
        <authorList>
            <consortium name="DOE Joint Genome Institute"/>
            <consortium name="Mycorrhizal Genomics Consortium"/>
            <person name="Kohler A."/>
            <person name="Kuo A."/>
            <person name="Nagy L.G."/>
            <person name="Floudas D."/>
            <person name="Copeland A."/>
            <person name="Barry K.W."/>
            <person name="Cichocki N."/>
            <person name="Veneault-Fourrey C."/>
            <person name="LaButti K."/>
            <person name="Lindquist E.A."/>
            <person name="Lipzen A."/>
            <person name="Lundell T."/>
            <person name="Morin E."/>
            <person name="Murat C."/>
            <person name="Riley R."/>
            <person name="Ohm R."/>
            <person name="Sun H."/>
            <person name="Tunlid A."/>
            <person name="Henrissat B."/>
            <person name="Grigoriev I.V."/>
            <person name="Hibbett D.S."/>
            <person name="Martin F."/>
        </authorList>
    </citation>
    <scope>NUCLEOTIDE SEQUENCE [LARGE SCALE GENOMIC DNA]</scope>
    <source>
        <strain evidence="2 3">FD-317 M1</strain>
    </source>
</reference>
<accession>A0A0D0BM90</accession>
<organism evidence="2 3">
    <name type="scientific">Collybiopsis luxurians FD-317 M1</name>
    <dbReference type="NCBI Taxonomy" id="944289"/>
    <lineage>
        <taxon>Eukaryota</taxon>
        <taxon>Fungi</taxon>
        <taxon>Dikarya</taxon>
        <taxon>Basidiomycota</taxon>
        <taxon>Agaricomycotina</taxon>
        <taxon>Agaricomycetes</taxon>
        <taxon>Agaricomycetidae</taxon>
        <taxon>Agaricales</taxon>
        <taxon>Marasmiineae</taxon>
        <taxon>Omphalotaceae</taxon>
        <taxon>Collybiopsis</taxon>
        <taxon>Collybiopsis luxurians</taxon>
    </lineage>
</organism>
<evidence type="ECO:0000313" key="2">
    <source>
        <dbReference type="EMBL" id="KIK50504.1"/>
    </source>
</evidence>
<protein>
    <submittedName>
        <fullName evidence="2">Uncharacterized protein</fullName>
    </submittedName>
</protein>
<keyword evidence="3" id="KW-1185">Reference proteome</keyword>